<name>A0A2M8P128_9CHLR</name>
<dbReference type="Pfam" id="PF22240">
    <property type="entry name" value="ISP_coupler"/>
    <property type="match status" value="1"/>
</dbReference>
<dbReference type="EMBL" id="PGTK01000004">
    <property type="protein sequence ID" value="PJF31254.1"/>
    <property type="molecule type" value="Genomic_DNA"/>
</dbReference>
<evidence type="ECO:0000313" key="8">
    <source>
        <dbReference type="EMBL" id="PJF31254.1"/>
    </source>
</evidence>
<keyword evidence="1" id="KW-0680">Restriction system</keyword>
<evidence type="ECO:0000313" key="9">
    <source>
        <dbReference type="Proteomes" id="UP000228921"/>
    </source>
</evidence>
<dbReference type="InterPro" id="IPR041635">
    <property type="entry name" value="Type_ISP_LLaBIII_C"/>
</dbReference>
<evidence type="ECO:0000256" key="2">
    <source>
        <dbReference type="SAM" id="Coils"/>
    </source>
</evidence>
<dbReference type="PRINTS" id="PR00507">
    <property type="entry name" value="N12N6MTFRASE"/>
</dbReference>
<evidence type="ECO:0000259" key="6">
    <source>
        <dbReference type="Pfam" id="PF18135"/>
    </source>
</evidence>
<dbReference type="AlphaFoldDB" id="A0A2M8P128"/>
<dbReference type="GO" id="GO:0032259">
    <property type="term" value="P:methylation"/>
    <property type="evidence" value="ECO:0007669"/>
    <property type="project" value="InterPro"/>
</dbReference>
<dbReference type="PROSITE" id="PS00092">
    <property type="entry name" value="N6_MTASE"/>
    <property type="match status" value="1"/>
</dbReference>
<keyword evidence="2" id="KW-0175">Coiled coil</keyword>
<dbReference type="Gene3D" id="3.40.50.150">
    <property type="entry name" value="Vaccinia Virus protein VP39"/>
    <property type="match status" value="1"/>
</dbReference>
<evidence type="ECO:0000259" key="5">
    <source>
        <dbReference type="Pfam" id="PF04480"/>
    </source>
</evidence>
<dbReference type="InterPro" id="IPR053980">
    <property type="entry name" value="ISP_coupler"/>
</dbReference>
<feature type="domain" description="Type ISP restriction-modification enzyme LLaBIII C-terminal specificity" evidence="6">
    <location>
        <begin position="876"/>
        <end position="1211"/>
    </location>
</feature>
<evidence type="ECO:0000259" key="4">
    <source>
        <dbReference type="Pfam" id="PF02384"/>
    </source>
</evidence>
<protein>
    <submittedName>
        <fullName evidence="8">Uncharacterized protein</fullName>
    </submittedName>
</protein>
<reference evidence="8 9" key="1">
    <citation type="submission" date="2017-11" db="EMBL/GenBank/DDBJ databases">
        <title>Evolution of Phototrophy in the Chloroflexi Phylum Driven by Horizontal Gene Transfer.</title>
        <authorList>
            <person name="Ward L.M."/>
            <person name="Hemp J."/>
            <person name="Shih P.M."/>
            <person name="Mcglynn S.E."/>
            <person name="Fischer W."/>
        </authorList>
    </citation>
    <scope>NUCLEOTIDE SEQUENCE [LARGE SCALE GENOMIC DNA]</scope>
    <source>
        <strain evidence="8">CP2_2F</strain>
    </source>
</reference>
<feature type="domain" description="DUF559" evidence="5">
    <location>
        <begin position="637"/>
        <end position="743"/>
    </location>
</feature>
<dbReference type="SUPFAM" id="SSF53335">
    <property type="entry name" value="S-adenosyl-L-methionine-dependent methyltransferases"/>
    <property type="match status" value="1"/>
</dbReference>
<dbReference type="InterPro" id="IPR047216">
    <property type="entry name" value="Endonuclease_DUF559_bact"/>
</dbReference>
<dbReference type="GO" id="GO:0009307">
    <property type="term" value="P:DNA restriction-modification system"/>
    <property type="evidence" value="ECO:0007669"/>
    <property type="project" value="UniProtKB-KW"/>
</dbReference>
<dbReference type="PANTHER" id="PTHR38590:SF1">
    <property type="entry name" value="BLL0828 PROTEIN"/>
    <property type="match status" value="1"/>
</dbReference>
<dbReference type="CDD" id="cd01038">
    <property type="entry name" value="Endonuclease_DUF559"/>
    <property type="match status" value="1"/>
</dbReference>
<dbReference type="Proteomes" id="UP000228921">
    <property type="component" value="Unassembled WGS sequence"/>
</dbReference>
<evidence type="ECO:0000259" key="7">
    <source>
        <dbReference type="Pfam" id="PF22240"/>
    </source>
</evidence>
<organism evidence="8 9">
    <name type="scientific">Candidatus Thermofonsia Clade 1 bacterium</name>
    <dbReference type="NCBI Taxonomy" id="2364210"/>
    <lineage>
        <taxon>Bacteria</taxon>
        <taxon>Bacillati</taxon>
        <taxon>Chloroflexota</taxon>
        <taxon>Candidatus Thermofontia</taxon>
        <taxon>Candidatus Thermofonsia Clade 1</taxon>
    </lineage>
</organism>
<dbReference type="GO" id="GO:0003677">
    <property type="term" value="F:DNA binding"/>
    <property type="evidence" value="ECO:0007669"/>
    <property type="project" value="InterPro"/>
</dbReference>
<dbReference type="InterPro" id="IPR007569">
    <property type="entry name" value="DUF559"/>
</dbReference>
<dbReference type="Gene3D" id="3.40.960.10">
    <property type="entry name" value="VSR Endonuclease"/>
    <property type="match status" value="1"/>
</dbReference>
<dbReference type="InterPro" id="IPR029063">
    <property type="entry name" value="SAM-dependent_MTases_sf"/>
</dbReference>
<dbReference type="Pfam" id="PF02384">
    <property type="entry name" value="N6_Mtase"/>
    <property type="match status" value="1"/>
</dbReference>
<feature type="domain" description="Type ISP restriction-modification enzyme coupler" evidence="7">
    <location>
        <begin position="135"/>
        <end position="252"/>
    </location>
</feature>
<comment type="caution">
    <text evidence="8">The sequence shown here is derived from an EMBL/GenBank/DDBJ whole genome shotgun (WGS) entry which is preliminary data.</text>
</comment>
<proteinExistence type="predicted"/>
<dbReference type="SUPFAM" id="SSF52980">
    <property type="entry name" value="Restriction endonuclease-like"/>
    <property type="match status" value="1"/>
</dbReference>
<dbReference type="Pfam" id="PF04480">
    <property type="entry name" value="DUF559"/>
    <property type="match status" value="1"/>
</dbReference>
<feature type="domain" description="DNA methylase adenine-specific" evidence="4">
    <location>
        <begin position="259"/>
        <end position="441"/>
    </location>
</feature>
<dbReference type="InterPro" id="IPR002052">
    <property type="entry name" value="DNA_methylase_N6_adenine_CS"/>
</dbReference>
<dbReference type="PANTHER" id="PTHR38590">
    <property type="entry name" value="BLL0828 PROTEIN"/>
    <property type="match status" value="1"/>
</dbReference>
<sequence length="1245" mass="142212">MGATHETHTCEAFIALLQHIAKDRGWQLIRERALPNGRRPDVTFEQNAIPRGYYEAKDSSDDLDREIARKFEQGYPKFNILFEDTRQAVLYQNNTRIDPVSLAPENALGLARLLQTFFEYSAPDIERYDDALARFRDNVTALASSLRNVIASAHERQPAFQAAYQRFHQICQTAIDPAIRPEQIDEMLIQHLMTERLIRNLFNNPDFSRRNVIAAAIEEVIAALTSPAFSRDEYLRELNTYYQAIEAAAVGLDFTTKQRVLNEVYGRFFQGYSTRVADTHGIVYTPQEIVAFMCQSVIDILRDDFGKTLADPEVVIVDPCTSTGNFIVQLLLRANLPPPDLRNLYRERLFANEVLLMPYYVAALNIEHTFYELFGSYEPFEGLCFVDTLEIAERKQLSFLTERNTERVRRQKEAPITVIIGNPPYNAWQKRENDNNRNRRYPILDARIRETYSADSRATLRNSLYDPYVRFFRWAVDRLEGRDGIVAFVSNNSFIDGYAFDGMRKHLLQDFTHIYHLDLGGNSRKAQHGEKISNVFDIRVGVGITIAVSRRAHTERHIFYCAVPEEGKKQKKLEWLAQHTPIPLPLSPQAGKGESEIADATSPALLGQAADATSPALLAGRGSGGGVWRTPPELWHKLKHFAREMRRNPTPAEEHLWQHLRRAQRHGVKFRRQHTIGQFVVDFYAHEAHLIVEVDGEIHERTQEYDALRTQVLESMGFRVLRFTNDEVFNQTVSVLKRIDEALTPIPRPLSPQAGKGESESADATSPALLAGRGSGGGVWHTPPELGKEETKAAEALTPIPRPLSPQAGKGESESADATSPALLAGRGSGSGVWQSITPNAQHNWLQVAELDAFQTFLPMGSKHAKTDMQGAPQTIFDTYSGGVKTNRDDVVYDFRQNVLLERVKQFINAYRAELDRYKQALEDKESAADDINIDDFVDYTRLKWDGTLKMHLQRQRKTKFDATKVRQSLYRPFCKQWLYFDRLLINSIYRQHYFFPTPETEAENRVICLTGTGSEKPFMVMLTNLISDLHLVGAGSGSQCFPFYTYVEDGTNRCENITDWALAQFRAHYGDQNISKWDIFYYIYAVLHQPEYRARFAEPLKKELPRIPFAPDFWAYAQAGRQLGDLHVNYESAPEYPLREVWALGKPMSYRVEDAMKLRSSSAPGKYVLEVNSSLRLEGIPSEALAYKLGNRSALEWLVEQYRVKQGRDPNGYGDEQYIVRLVKRVVHVSLETLRIVRELPNLF</sequence>
<gene>
    <name evidence="8" type="ORF">CUN51_05150</name>
</gene>
<accession>A0A2M8P128</accession>
<dbReference type="GO" id="GO:0008170">
    <property type="term" value="F:N-methyltransferase activity"/>
    <property type="evidence" value="ECO:0007669"/>
    <property type="project" value="InterPro"/>
</dbReference>
<dbReference type="InterPro" id="IPR003356">
    <property type="entry name" value="DNA_methylase_A-5"/>
</dbReference>
<dbReference type="InterPro" id="IPR011335">
    <property type="entry name" value="Restrct_endonuc-II-like"/>
</dbReference>
<feature type="region of interest" description="Disordered" evidence="3">
    <location>
        <begin position="745"/>
        <end position="831"/>
    </location>
</feature>
<dbReference type="Pfam" id="PF18135">
    <property type="entry name" value="Type_ISP_C"/>
    <property type="match status" value="1"/>
</dbReference>
<feature type="coiled-coil region" evidence="2">
    <location>
        <begin position="901"/>
        <end position="935"/>
    </location>
</feature>
<evidence type="ECO:0000256" key="1">
    <source>
        <dbReference type="ARBA" id="ARBA00022747"/>
    </source>
</evidence>
<evidence type="ECO:0000256" key="3">
    <source>
        <dbReference type="SAM" id="MobiDB-lite"/>
    </source>
</evidence>